<dbReference type="AlphaFoldDB" id="A0A316UIS1"/>
<dbReference type="InterPro" id="IPR001212">
    <property type="entry name" value="Somatomedin_B_dom"/>
</dbReference>
<feature type="chain" id="PRO_5016271535" description="SMB domain-containing protein" evidence="2">
    <location>
        <begin position="23"/>
        <end position="116"/>
    </location>
</feature>
<name>A0A316UIS1_9BASI</name>
<keyword evidence="2" id="KW-0732">Signal</keyword>
<evidence type="ECO:0000256" key="2">
    <source>
        <dbReference type="SAM" id="SignalP"/>
    </source>
</evidence>
<dbReference type="Proteomes" id="UP000245884">
    <property type="component" value="Unassembled WGS sequence"/>
</dbReference>
<evidence type="ECO:0000256" key="1">
    <source>
        <dbReference type="ARBA" id="ARBA00023157"/>
    </source>
</evidence>
<keyword evidence="5" id="KW-1185">Reference proteome</keyword>
<reference evidence="4 5" key="1">
    <citation type="journal article" date="2018" name="Mol. Biol. Evol.">
        <title>Broad Genomic Sampling Reveals a Smut Pathogenic Ancestry of the Fungal Clade Ustilaginomycotina.</title>
        <authorList>
            <person name="Kijpornyongpan T."/>
            <person name="Mondo S.J."/>
            <person name="Barry K."/>
            <person name="Sandor L."/>
            <person name="Lee J."/>
            <person name="Lipzen A."/>
            <person name="Pangilinan J."/>
            <person name="LaButti K."/>
            <person name="Hainaut M."/>
            <person name="Henrissat B."/>
            <person name="Grigoriev I.V."/>
            <person name="Spatafora J.W."/>
            <person name="Aime M.C."/>
        </authorList>
    </citation>
    <scope>NUCLEOTIDE SEQUENCE [LARGE SCALE GENOMIC DNA]</scope>
    <source>
        <strain evidence="4 5">MCA 5214</strain>
    </source>
</reference>
<proteinExistence type="predicted"/>
<feature type="signal peptide" evidence="2">
    <location>
        <begin position="1"/>
        <end position="22"/>
    </location>
</feature>
<dbReference type="GeneID" id="37031794"/>
<evidence type="ECO:0000313" key="5">
    <source>
        <dbReference type="Proteomes" id="UP000245884"/>
    </source>
</evidence>
<evidence type="ECO:0000259" key="3">
    <source>
        <dbReference type="PROSITE" id="PS50958"/>
    </source>
</evidence>
<dbReference type="RefSeq" id="XP_025359380.1">
    <property type="nucleotide sequence ID" value="XM_025509971.1"/>
</dbReference>
<protein>
    <recommendedName>
        <fullName evidence="3">SMB domain-containing protein</fullName>
    </recommendedName>
</protein>
<gene>
    <name evidence="4" type="ORF">BDZ90DRAFT_95806</name>
</gene>
<feature type="domain" description="SMB" evidence="3">
    <location>
        <begin position="30"/>
        <end position="75"/>
    </location>
</feature>
<organism evidence="4 5">
    <name type="scientific">Jaminaea rosea</name>
    <dbReference type="NCBI Taxonomy" id="1569628"/>
    <lineage>
        <taxon>Eukaryota</taxon>
        <taxon>Fungi</taxon>
        <taxon>Dikarya</taxon>
        <taxon>Basidiomycota</taxon>
        <taxon>Ustilaginomycotina</taxon>
        <taxon>Exobasidiomycetes</taxon>
        <taxon>Microstromatales</taxon>
        <taxon>Microstromatales incertae sedis</taxon>
        <taxon>Jaminaea</taxon>
    </lineage>
</organism>
<keyword evidence="1" id="KW-1015">Disulfide bond</keyword>
<evidence type="ECO:0000313" key="4">
    <source>
        <dbReference type="EMBL" id="PWN24768.1"/>
    </source>
</evidence>
<dbReference type="EMBL" id="KZ819679">
    <property type="protein sequence ID" value="PWN24768.1"/>
    <property type="molecule type" value="Genomic_DNA"/>
</dbReference>
<sequence>MRAHHLLLTLGLSGTLFGIALGYVCCSQPNTSRCYENYSCSEGTTTSYCCCHNNCSKMDECCCDLMNGCKAPQASLQSFATMRLPADAVSVRFGVFESLNATYDDAKDSSELEEAA</sequence>
<dbReference type="PROSITE" id="PS50958">
    <property type="entry name" value="SMB_2"/>
    <property type="match status" value="1"/>
</dbReference>
<accession>A0A316UIS1</accession>